<name>A0A6I8M3R9_9PSEU</name>
<gene>
    <name evidence="1" type="ORF">AA23TX_09343</name>
</gene>
<dbReference type="AlphaFoldDB" id="A0A6I8M3R9"/>
<sequence>MTVRVTESTSAHRSQSLWARIRATKGRATIRADSTSVSKAAR</sequence>
<dbReference type="Proteomes" id="UP000399805">
    <property type="component" value="Unassembled WGS sequence"/>
</dbReference>
<organism evidence="1 2">
    <name type="scientific">Amycolatopsis camponoti</name>
    <dbReference type="NCBI Taxonomy" id="2606593"/>
    <lineage>
        <taxon>Bacteria</taxon>
        <taxon>Bacillati</taxon>
        <taxon>Actinomycetota</taxon>
        <taxon>Actinomycetes</taxon>
        <taxon>Pseudonocardiales</taxon>
        <taxon>Pseudonocardiaceae</taxon>
        <taxon>Amycolatopsis</taxon>
    </lineage>
</organism>
<keyword evidence="2" id="KW-1185">Reference proteome</keyword>
<accession>A0A6I8M3R9</accession>
<evidence type="ECO:0000313" key="2">
    <source>
        <dbReference type="Proteomes" id="UP000399805"/>
    </source>
</evidence>
<evidence type="ECO:0000313" key="1">
    <source>
        <dbReference type="EMBL" id="VVJ24475.1"/>
    </source>
</evidence>
<dbReference type="RefSeq" id="WP_277875489.1">
    <property type="nucleotide sequence ID" value="NZ_CABVGP010000003.1"/>
</dbReference>
<reference evidence="1 2" key="1">
    <citation type="submission" date="2019-09" db="EMBL/GenBank/DDBJ databases">
        <authorList>
            <person name="Leyn A S."/>
        </authorList>
    </citation>
    <scope>NUCLEOTIDE SEQUENCE [LARGE SCALE GENOMIC DNA]</scope>
    <source>
        <strain evidence="1">AA231_1</strain>
    </source>
</reference>
<protein>
    <submittedName>
        <fullName evidence="1">Uncharacterized protein</fullName>
    </submittedName>
</protein>
<proteinExistence type="predicted"/>
<dbReference type="EMBL" id="CABVGP010000003">
    <property type="protein sequence ID" value="VVJ24475.1"/>
    <property type="molecule type" value="Genomic_DNA"/>
</dbReference>